<dbReference type="Gene3D" id="3.10.450.50">
    <property type="match status" value="1"/>
</dbReference>
<dbReference type="Proteomes" id="UP000320773">
    <property type="component" value="Unassembled WGS sequence"/>
</dbReference>
<organism evidence="2 3">
    <name type="scientific">Flavobacterium branchiophilum</name>
    <dbReference type="NCBI Taxonomy" id="55197"/>
    <lineage>
        <taxon>Bacteria</taxon>
        <taxon>Pseudomonadati</taxon>
        <taxon>Bacteroidota</taxon>
        <taxon>Flavobacteriia</taxon>
        <taxon>Flavobacteriales</taxon>
        <taxon>Flavobacteriaceae</taxon>
        <taxon>Flavobacterium</taxon>
    </lineage>
</organism>
<feature type="domain" description="YchJ-like middle NTF2-like" evidence="1">
    <location>
        <begin position="28"/>
        <end position="121"/>
    </location>
</feature>
<evidence type="ECO:0000259" key="1">
    <source>
        <dbReference type="Pfam" id="PF17775"/>
    </source>
</evidence>
<accession>A0A543G6A4</accession>
<name>A0A543G6A4_9FLAO</name>
<dbReference type="PANTHER" id="PTHR33747">
    <property type="entry name" value="UPF0225 PROTEIN SCO1677"/>
    <property type="match status" value="1"/>
</dbReference>
<dbReference type="InterPro" id="IPR048469">
    <property type="entry name" value="YchJ-like_M"/>
</dbReference>
<gene>
    <name evidence="2" type="ORF">BC670_2604</name>
</gene>
<comment type="caution">
    <text evidence="2">The sequence shown here is derived from an EMBL/GenBank/DDBJ whole genome shotgun (WGS) entry which is preliminary data.</text>
</comment>
<dbReference type="EMBL" id="VFPJ01000001">
    <property type="protein sequence ID" value="TQM41618.1"/>
    <property type="molecule type" value="Genomic_DNA"/>
</dbReference>
<dbReference type="PANTHER" id="PTHR33747:SF1">
    <property type="entry name" value="ADENYLATE CYCLASE-ASSOCIATED CAP C-TERMINAL DOMAIN-CONTAINING PROTEIN"/>
    <property type="match status" value="1"/>
</dbReference>
<protein>
    <submittedName>
        <fullName evidence="2">SEC-C motif-containing protein</fullName>
    </submittedName>
</protein>
<proteinExistence type="predicted"/>
<sequence>MEKCPCGLPNSYEACCAVFHNSYKHAPTAALLMRSRYAAYVLGKIDYLWETTHVSTRHFHDKVSMKQWAEQSTWLQLQILEVGTQKVRFKAFYLDEKGQNQTHHEASNFVYEAGKWYYVDGIFL</sequence>
<dbReference type="Pfam" id="PF17775">
    <property type="entry name" value="YchJ_M-like"/>
    <property type="match status" value="1"/>
</dbReference>
<reference evidence="2 3" key="1">
    <citation type="submission" date="2019-06" db="EMBL/GenBank/DDBJ databases">
        <title>Genomic Encyclopedia of Archaeal and Bacterial Type Strains, Phase II (KMG-II): from individual species to whole genera.</title>
        <authorList>
            <person name="Goeker M."/>
        </authorList>
    </citation>
    <scope>NUCLEOTIDE SEQUENCE [LARGE SCALE GENOMIC DNA]</scope>
    <source>
        <strain evidence="2 3">DSM 24789</strain>
    </source>
</reference>
<dbReference type="RefSeq" id="WP_089079566.1">
    <property type="nucleotide sequence ID" value="NZ_VFPJ01000001.1"/>
</dbReference>
<evidence type="ECO:0000313" key="3">
    <source>
        <dbReference type="Proteomes" id="UP000320773"/>
    </source>
</evidence>
<dbReference type="InterPro" id="IPR032710">
    <property type="entry name" value="NTF2-like_dom_sf"/>
</dbReference>
<evidence type="ECO:0000313" key="2">
    <source>
        <dbReference type="EMBL" id="TQM41618.1"/>
    </source>
</evidence>
<dbReference type="AlphaFoldDB" id="A0A543G6A4"/>
<dbReference type="SUPFAM" id="SSF54427">
    <property type="entry name" value="NTF2-like"/>
    <property type="match status" value="1"/>
</dbReference>